<dbReference type="AlphaFoldDB" id="A0A109W4B1"/>
<dbReference type="STRING" id="44742.AXF13_08210"/>
<organism evidence="1 2">
    <name type="scientific">Desulfovibrio fairfieldensis</name>
    <dbReference type="NCBI Taxonomy" id="44742"/>
    <lineage>
        <taxon>Bacteria</taxon>
        <taxon>Pseudomonadati</taxon>
        <taxon>Thermodesulfobacteriota</taxon>
        <taxon>Desulfovibrionia</taxon>
        <taxon>Desulfovibrionales</taxon>
        <taxon>Desulfovibrionaceae</taxon>
        <taxon>Desulfovibrio</taxon>
    </lineage>
</organism>
<dbReference type="RefSeq" id="WP_062252482.1">
    <property type="nucleotide sequence ID" value="NZ_CP014229.1"/>
</dbReference>
<evidence type="ECO:0000313" key="2">
    <source>
        <dbReference type="Proteomes" id="UP000069241"/>
    </source>
</evidence>
<accession>A0A109W4B1</accession>
<protein>
    <submittedName>
        <fullName evidence="1">Uncharacterized protein</fullName>
    </submittedName>
</protein>
<dbReference type="EMBL" id="CP014229">
    <property type="protein sequence ID" value="AMD90106.1"/>
    <property type="molecule type" value="Genomic_DNA"/>
</dbReference>
<proteinExistence type="predicted"/>
<gene>
    <name evidence="1" type="ORF">AXF13_08210</name>
</gene>
<reference evidence="2" key="1">
    <citation type="submission" date="2016-02" db="EMBL/GenBank/DDBJ databases">
        <authorList>
            <person name="Holder M.E."/>
            <person name="Ajami N.J."/>
            <person name="Petrosino J.F."/>
        </authorList>
    </citation>
    <scope>NUCLEOTIDE SEQUENCE [LARGE SCALE GENOMIC DNA]</scope>
    <source>
        <strain evidence="2">CCUG 45958</strain>
    </source>
</reference>
<dbReference type="KEGG" id="dfi:AXF13_08210"/>
<name>A0A109W4B1_9BACT</name>
<dbReference type="Proteomes" id="UP000069241">
    <property type="component" value="Chromosome"/>
</dbReference>
<evidence type="ECO:0000313" key="1">
    <source>
        <dbReference type="EMBL" id="AMD90106.1"/>
    </source>
</evidence>
<sequence length="99" mass="11416">MTKNQNSTSDHYTEQQRTWLEGLNAMGCCASVKETHEYLKTCPTTLKYNPCVVLALGIFFGKCMGRELTDLREISEEQKKEIFEMINDIEAKFGVERDE</sequence>
<keyword evidence="2" id="KW-1185">Reference proteome</keyword>